<keyword evidence="3" id="KW-1185">Reference proteome</keyword>
<feature type="compositionally biased region" description="Basic and acidic residues" evidence="1">
    <location>
        <begin position="25"/>
        <end position="35"/>
    </location>
</feature>
<reference evidence="2" key="2">
    <citation type="journal article" date="2023" name="IMA Fungus">
        <title>Comparative genomic study of the Penicillium genus elucidates a diverse pangenome and 15 lateral gene transfer events.</title>
        <authorList>
            <person name="Petersen C."/>
            <person name="Sorensen T."/>
            <person name="Nielsen M.R."/>
            <person name="Sondergaard T.E."/>
            <person name="Sorensen J.L."/>
            <person name="Fitzpatrick D.A."/>
            <person name="Frisvad J.C."/>
            <person name="Nielsen K.L."/>
        </authorList>
    </citation>
    <scope>NUCLEOTIDE SEQUENCE</scope>
    <source>
        <strain evidence="2">IBT 34128</strain>
    </source>
</reference>
<feature type="region of interest" description="Disordered" evidence="1">
    <location>
        <begin position="95"/>
        <end position="142"/>
    </location>
</feature>
<feature type="compositionally biased region" description="Basic residues" evidence="1">
    <location>
        <begin position="95"/>
        <end position="107"/>
    </location>
</feature>
<gene>
    <name evidence="2" type="ORF">NUU61_006032</name>
</gene>
<comment type="caution">
    <text evidence="2">The sequence shown here is derived from an EMBL/GenBank/DDBJ whole genome shotgun (WGS) entry which is preliminary data.</text>
</comment>
<dbReference type="GeneID" id="81395729"/>
<proteinExistence type="predicted"/>
<dbReference type="AlphaFoldDB" id="A0A9W9F046"/>
<feature type="compositionally biased region" description="Basic and acidic residues" evidence="1">
    <location>
        <begin position="114"/>
        <end position="129"/>
    </location>
</feature>
<name>A0A9W9F046_9EURO</name>
<feature type="region of interest" description="Disordered" evidence="1">
    <location>
        <begin position="1"/>
        <end position="70"/>
    </location>
</feature>
<evidence type="ECO:0000256" key="1">
    <source>
        <dbReference type="SAM" id="MobiDB-lite"/>
    </source>
</evidence>
<evidence type="ECO:0000313" key="2">
    <source>
        <dbReference type="EMBL" id="KAJ5091162.1"/>
    </source>
</evidence>
<sequence>MAEHQAPDRSVLGESWVMASTASVTERDTEDKHEPGSPSPQPREGKPRDGAKTTNQGSGSLASSSSSWSMSGPELIMPSIYEVPISEASWVAPHVRSKTHTMRKRRKVSADGGLLREKHRSDTATDKADAGSSVTKTSPAGDSARVSVVTKLATFCRERRALLRTVLNAVLMSAILHLLVLPEVVYQTQDLCHFPVVATLYPDSCVRLDTTSPPRSPFRHSSPTSPEDTLVASQKQLESIFDTTLQTLTPLADILKQSESMLRDLEDQLKAHFPDAKNALDLEFQGSDQAVRTAAWEFDSLRADLRSAVDSLLASPPTLESGGSIARDTRLATQLRRREEYLDRLRAQIRTKADSLGSQFITLDDHLEAVDGIVAREERRADFQFPAADATEDRFQSLLDSLQHYVPFGSLFSQPHSTADSPSSSSPSSASASRPSTLALLRLAATNHRPVADSVLRLTRQLRDVQRVRQGATW</sequence>
<feature type="compositionally biased region" description="Low complexity" evidence="1">
    <location>
        <begin position="417"/>
        <end position="433"/>
    </location>
</feature>
<organism evidence="2 3">
    <name type="scientific">Penicillium alfredii</name>
    <dbReference type="NCBI Taxonomy" id="1506179"/>
    <lineage>
        <taxon>Eukaryota</taxon>
        <taxon>Fungi</taxon>
        <taxon>Dikarya</taxon>
        <taxon>Ascomycota</taxon>
        <taxon>Pezizomycotina</taxon>
        <taxon>Eurotiomycetes</taxon>
        <taxon>Eurotiomycetidae</taxon>
        <taxon>Eurotiales</taxon>
        <taxon>Aspergillaceae</taxon>
        <taxon>Penicillium</taxon>
    </lineage>
</organism>
<dbReference type="Proteomes" id="UP001141434">
    <property type="component" value="Unassembled WGS sequence"/>
</dbReference>
<evidence type="ECO:0000313" key="3">
    <source>
        <dbReference type="Proteomes" id="UP001141434"/>
    </source>
</evidence>
<dbReference type="RefSeq" id="XP_056509360.1">
    <property type="nucleotide sequence ID" value="XM_056656560.1"/>
</dbReference>
<feature type="compositionally biased region" description="Low complexity" evidence="1">
    <location>
        <begin position="57"/>
        <end position="70"/>
    </location>
</feature>
<feature type="region of interest" description="Disordered" evidence="1">
    <location>
        <begin position="413"/>
        <end position="433"/>
    </location>
</feature>
<dbReference type="EMBL" id="JAPMSZ010000009">
    <property type="protein sequence ID" value="KAJ5091162.1"/>
    <property type="molecule type" value="Genomic_DNA"/>
</dbReference>
<accession>A0A9W9F046</accession>
<protein>
    <submittedName>
        <fullName evidence="2">Uncharacterized protein</fullName>
    </submittedName>
</protein>
<reference evidence="2" key="1">
    <citation type="submission" date="2022-11" db="EMBL/GenBank/DDBJ databases">
        <authorList>
            <person name="Petersen C."/>
        </authorList>
    </citation>
    <scope>NUCLEOTIDE SEQUENCE</scope>
    <source>
        <strain evidence="2">IBT 34128</strain>
    </source>
</reference>
<dbReference type="OrthoDB" id="4179406at2759"/>